<dbReference type="GO" id="GO:0004519">
    <property type="term" value="F:endonuclease activity"/>
    <property type="evidence" value="ECO:0007669"/>
    <property type="project" value="UniProtKB-KW"/>
</dbReference>
<evidence type="ECO:0000313" key="11">
    <source>
        <dbReference type="Proteomes" id="UP000602510"/>
    </source>
</evidence>
<sequence length="115" mass="13007">MPSTVPSSFKAAHPYFDQALCAIDGTHFSIVVPSEDIKRYRNHKGFVFTNVLFAYDWSMNVCFIYPGAEGSAQDSMALQWRRFLDMLPENFYVLADAGFALSPQVLTPYRGVRSI</sequence>
<dbReference type="InterPro" id="IPR045249">
    <property type="entry name" value="HARBI1-like"/>
</dbReference>
<keyword evidence="11" id="KW-1185">Reference proteome</keyword>
<comment type="caution">
    <text evidence="9">The sequence shown here is derived from an EMBL/GenBank/DDBJ whole genome shotgun (WGS) entry which is preliminary data.</text>
</comment>
<dbReference type="GO" id="GO:0005634">
    <property type="term" value="C:nucleus"/>
    <property type="evidence" value="ECO:0007669"/>
    <property type="project" value="UniProtKB-SubCell"/>
</dbReference>
<dbReference type="GO" id="GO:0016787">
    <property type="term" value="F:hydrolase activity"/>
    <property type="evidence" value="ECO:0007669"/>
    <property type="project" value="UniProtKB-KW"/>
</dbReference>
<dbReference type="Proteomes" id="UP000704712">
    <property type="component" value="Unassembled WGS sequence"/>
</dbReference>
<dbReference type="GO" id="GO:0046872">
    <property type="term" value="F:metal ion binding"/>
    <property type="evidence" value="ECO:0007669"/>
    <property type="project" value="UniProtKB-KW"/>
</dbReference>
<gene>
    <name evidence="9" type="ORF">GN244_ATG05465</name>
    <name evidence="10" type="ORF">GN958_ATG12791</name>
</gene>
<dbReference type="EMBL" id="JAACNO010001745">
    <property type="protein sequence ID" value="KAF4137838.1"/>
    <property type="molecule type" value="Genomic_DNA"/>
</dbReference>
<dbReference type="AlphaFoldDB" id="A0A833TEQ7"/>
<feature type="domain" description="DDE Tnp4" evidence="8">
    <location>
        <begin position="23"/>
        <end position="110"/>
    </location>
</feature>
<evidence type="ECO:0000256" key="2">
    <source>
        <dbReference type="ARBA" id="ARBA00004123"/>
    </source>
</evidence>
<keyword evidence="4" id="KW-0540">Nuclease</keyword>
<protein>
    <submittedName>
        <fullName evidence="9">DDE superfamily endonuclease</fullName>
    </submittedName>
</protein>
<keyword evidence="7" id="KW-0539">Nucleus</keyword>
<evidence type="ECO:0000256" key="4">
    <source>
        <dbReference type="ARBA" id="ARBA00022722"/>
    </source>
</evidence>
<accession>A0A833TEQ7</accession>
<dbReference type="Pfam" id="PF13359">
    <property type="entry name" value="DDE_Tnp_4"/>
    <property type="match status" value="1"/>
</dbReference>
<comment type="cofactor">
    <cofactor evidence="1">
        <name>a divalent metal cation</name>
        <dbReference type="ChEBI" id="CHEBI:60240"/>
    </cofactor>
</comment>
<comment type="similarity">
    <text evidence="3">Belongs to the HARBI1 family.</text>
</comment>
<evidence type="ECO:0000256" key="1">
    <source>
        <dbReference type="ARBA" id="ARBA00001968"/>
    </source>
</evidence>
<evidence type="ECO:0000259" key="8">
    <source>
        <dbReference type="Pfam" id="PF13359"/>
    </source>
</evidence>
<comment type="subcellular location">
    <subcellularLocation>
        <location evidence="2">Nucleus</location>
    </subcellularLocation>
</comment>
<proteinExistence type="inferred from homology"/>
<evidence type="ECO:0000313" key="9">
    <source>
        <dbReference type="EMBL" id="KAF4042100.1"/>
    </source>
</evidence>
<evidence type="ECO:0000256" key="5">
    <source>
        <dbReference type="ARBA" id="ARBA00022723"/>
    </source>
</evidence>
<dbReference type="Proteomes" id="UP000602510">
    <property type="component" value="Unassembled WGS sequence"/>
</dbReference>
<evidence type="ECO:0000256" key="6">
    <source>
        <dbReference type="ARBA" id="ARBA00022801"/>
    </source>
</evidence>
<reference evidence="9" key="1">
    <citation type="submission" date="2020-04" db="EMBL/GenBank/DDBJ databases">
        <title>Hybrid Assembly of Korean Phytophthora infestans isolates.</title>
        <authorList>
            <person name="Prokchorchik M."/>
            <person name="Lee Y."/>
            <person name="Seo J."/>
            <person name="Cho J.-H."/>
            <person name="Park Y.-E."/>
            <person name="Jang D.-C."/>
            <person name="Im J.-S."/>
            <person name="Choi J.-G."/>
            <person name="Park H.-J."/>
            <person name="Lee G.-B."/>
            <person name="Lee Y.-G."/>
            <person name="Hong S.-Y."/>
            <person name="Cho K."/>
            <person name="Sohn K.H."/>
        </authorList>
    </citation>
    <scope>NUCLEOTIDE SEQUENCE</scope>
    <source>
        <strain evidence="9">KR_1_A1</strain>
        <strain evidence="10">KR_2_A2</strain>
    </source>
</reference>
<evidence type="ECO:0000313" key="10">
    <source>
        <dbReference type="EMBL" id="KAF4137838.1"/>
    </source>
</evidence>
<evidence type="ECO:0000256" key="7">
    <source>
        <dbReference type="ARBA" id="ARBA00023242"/>
    </source>
</evidence>
<keyword evidence="6" id="KW-0378">Hydrolase</keyword>
<dbReference type="PANTHER" id="PTHR22930">
    <property type="match status" value="1"/>
</dbReference>
<name>A0A833TEQ7_PHYIN</name>
<keyword evidence="5" id="KW-0479">Metal-binding</keyword>
<dbReference type="InterPro" id="IPR027806">
    <property type="entry name" value="HARBI1_dom"/>
</dbReference>
<evidence type="ECO:0000256" key="3">
    <source>
        <dbReference type="ARBA" id="ARBA00006958"/>
    </source>
</evidence>
<dbReference type="EMBL" id="WSZM01000106">
    <property type="protein sequence ID" value="KAF4042100.1"/>
    <property type="molecule type" value="Genomic_DNA"/>
</dbReference>
<organism evidence="9 11">
    <name type="scientific">Phytophthora infestans</name>
    <name type="common">Potato late blight agent</name>
    <name type="synonym">Botrytis infestans</name>
    <dbReference type="NCBI Taxonomy" id="4787"/>
    <lineage>
        <taxon>Eukaryota</taxon>
        <taxon>Sar</taxon>
        <taxon>Stramenopiles</taxon>
        <taxon>Oomycota</taxon>
        <taxon>Peronosporomycetes</taxon>
        <taxon>Peronosporales</taxon>
        <taxon>Peronosporaceae</taxon>
        <taxon>Phytophthora</taxon>
    </lineage>
</organism>
<keyword evidence="9" id="KW-0255">Endonuclease</keyword>
<dbReference type="PANTHER" id="PTHR22930:SF281">
    <property type="entry name" value="NUCLEASE"/>
    <property type="match status" value="1"/>
</dbReference>